<comment type="caution">
    <text evidence="1">The sequence shown here is derived from an EMBL/GenBank/DDBJ whole genome shotgun (WGS) entry which is preliminary data.</text>
</comment>
<dbReference type="AlphaFoldDB" id="A0A9J5Z3A3"/>
<reference evidence="1 2" key="1">
    <citation type="submission" date="2020-09" db="EMBL/GenBank/DDBJ databases">
        <title>De no assembly of potato wild relative species, Solanum commersonii.</title>
        <authorList>
            <person name="Cho K."/>
        </authorList>
    </citation>
    <scope>NUCLEOTIDE SEQUENCE [LARGE SCALE GENOMIC DNA]</scope>
    <source>
        <strain evidence="1">LZ3.2</strain>
        <tissue evidence="1">Leaf</tissue>
    </source>
</reference>
<organism evidence="1 2">
    <name type="scientific">Solanum commersonii</name>
    <name type="common">Commerson's wild potato</name>
    <name type="synonym">Commerson's nightshade</name>
    <dbReference type="NCBI Taxonomy" id="4109"/>
    <lineage>
        <taxon>Eukaryota</taxon>
        <taxon>Viridiplantae</taxon>
        <taxon>Streptophyta</taxon>
        <taxon>Embryophyta</taxon>
        <taxon>Tracheophyta</taxon>
        <taxon>Spermatophyta</taxon>
        <taxon>Magnoliopsida</taxon>
        <taxon>eudicotyledons</taxon>
        <taxon>Gunneridae</taxon>
        <taxon>Pentapetalae</taxon>
        <taxon>asterids</taxon>
        <taxon>lamiids</taxon>
        <taxon>Solanales</taxon>
        <taxon>Solanaceae</taxon>
        <taxon>Solanoideae</taxon>
        <taxon>Solaneae</taxon>
        <taxon>Solanum</taxon>
    </lineage>
</organism>
<dbReference type="Proteomes" id="UP000824120">
    <property type="component" value="Chromosome 5"/>
</dbReference>
<dbReference type="Gene3D" id="2.40.70.10">
    <property type="entry name" value="Acid Proteases"/>
    <property type="match status" value="1"/>
</dbReference>
<keyword evidence="2" id="KW-1185">Reference proteome</keyword>
<gene>
    <name evidence="1" type="ORF">H5410_027408</name>
</gene>
<dbReference type="EMBL" id="JACXVP010000005">
    <property type="protein sequence ID" value="KAG5605916.1"/>
    <property type="molecule type" value="Genomic_DNA"/>
</dbReference>
<dbReference type="SUPFAM" id="SSF50630">
    <property type="entry name" value="Acid proteases"/>
    <property type="match status" value="1"/>
</dbReference>
<evidence type="ECO:0000313" key="2">
    <source>
        <dbReference type="Proteomes" id="UP000824120"/>
    </source>
</evidence>
<name>A0A9J5Z3A3_SOLCO</name>
<proteinExistence type="predicted"/>
<dbReference type="InterPro" id="IPR001969">
    <property type="entry name" value="Aspartic_peptidase_AS"/>
</dbReference>
<dbReference type="GO" id="GO:0004190">
    <property type="term" value="F:aspartic-type endopeptidase activity"/>
    <property type="evidence" value="ECO:0007669"/>
    <property type="project" value="InterPro"/>
</dbReference>
<sequence length="75" mass="8292">MKKHGPLARSFIVHEFNVKSGSPSREYNMLIDSGSDISRIVELNFYDTNNSSTPSVIFCSSPMCECSKANQCALT</sequence>
<dbReference type="OrthoDB" id="2747330at2759"/>
<protein>
    <submittedName>
        <fullName evidence="1">Uncharacterized protein</fullName>
    </submittedName>
</protein>
<dbReference type="InterPro" id="IPR021109">
    <property type="entry name" value="Peptidase_aspartic_dom_sf"/>
</dbReference>
<dbReference type="PROSITE" id="PS00141">
    <property type="entry name" value="ASP_PROTEASE"/>
    <property type="match status" value="1"/>
</dbReference>
<accession>A0A9J5Z3A3</accession>
<evidence type="ECO:0000313" key="1">
    <source>
        <dbReference type="EMBL" id="KAG5605916.1"/>
    </source>
</evidence>
<dbReference type="GO" id="GO:0006508">
    <property type="term" value="P:proteolysis"/>
    <property type="evidence" value="ECO:0007669"/>
    <property type="project" value="InterPro"/>
</dbReference>